<feature type="transmembrane region" description="Helical" evidence="1">
    <location>
        <begin position="50"/>
        <end position="78"/>
    </location>
</feature>
<accession>A0ABR9XDZ0</accession>
<organism evidence="2 3">
    <name type="scientific">Mucilaginibacter boryungensis</name>
    <dbReference type="NCBI Taxonomy" id="768480"/>
    <lineage>
        <taxon>Bacteria</taxon>
        <taxon>Pseudomonadati</taxon>
        <taxon>Bacteroidota</taxon>
        <taxon>Sphingobacteriia</taxon>
        <taxon>Sphingobacteriales</taxon>
        <taxon>Sphingobacteriaceae</taxon>
        <taxon>Mucilaginibacter</taxon>
    </lineage>
</organism>
<keyword evidence="1" id="KW-0472">Membrane</keyword>
<dbReference type="RefSeq" id="WP_194104784.1">
    <property type="nucleotide sequence ID" value="NZ_JADFFM010000001.1"/>
</dbReference>
<feature type="transmembrane region" description="Helical" evidence="1">
    <location>
        <begin position="12"/>
        <end position="29"/>
    </location>
</feature>
<evidence type="ECO:0008006" key="4">
    <source>
        <dbReference type="Google" id="ProtNLM"/>
    </source>
</evidence>
<reference evidence="2 3" key="1">
    <citation type="submission" date="2020-10" db="EMBL/GenBank/DDBJ databases">
        <title>Mucilaginibacter mali sp. nov., isolated from rhizosphere soil of apple orchard.</title>
        <authorList>
            <person name="Lee J.-S."/>
            <person name="Kim H.S."/>
            <person name="Kim J.-S."/>
        </authorList>
    </citation>
    <scope>NUCLEOTIDE SEQUENCE [LARGE SCALE GENOMIC DNA]</scope>
    <source>
        <strain evidence="2 3">KCTC 23157</strain>
    </source>
</reference>
<comment type="caution">
    <text evidence="2">The sequence shown here is derived from an EMBL/GenBank/DDBJ whole genome shotgun (WGS) entry which is preliminary data.</text>
</comment>
<evidence type="ECO:0000313" key="2">
    <source>
        <dbReference type="EMBL" id="MBE9665390.1"/>
    </source>
</evidence>
<proteinExistence type="predicted"/>
<keyword evidence="1" id="KW-0812">Transmembrane</keyword>
<keyword evidence="1" id="KW-1133">Transmembrane helix</keyword>
<name>A0ABR9XDZ0_9SPHI</name>
<keyword evidence="3" id="KW-1185">Reference proteome</keyword>
<sequence>MKNLIHHTNHLTIYAIILLTIGFLLRYMIGKRRFNRWGIAGTQYFKSYGVALITIMIERIVNVIATLMIIWAIILYLIK</sequence>
<evidence type="ECO:0000313" key="3">
    <source>
        <dbReference type="Proteomes" id="UP000632774"/>
    </source>
</evidence>
<evidence type="ECO:0000256" key="1">
    <source>
        <dbReference type="SAM" id="Phobius"/>
    </source>
</evidence>
<gene>
    <name evidence="2" type="ORF">IRJ18_03385</name>
</gene>
<protein>
    <recommendedName>
        <fullName evidence="4">Immunity protein 17 of polymorphic toxin system</fullName>
    </recommendedName>
</protein>
<dbReference type="Proteomes" id="UP000632774">
    <property type="component" value="Unassembled WGS sequence"/>
</dbReference>
<dbReference type="EMBL" id="JADFFM010000001">
    <property type="protein sequence ID" value="MBE9665390.1"/>
    <property type="molecule type" value="Genomic_DNA"/>
</dbReference>